<name>A0A1X7AH38_9GAMM</name>
<accession>A0A1X7AH38</accession>
<evidence type="ECO:0000313" key="2">
    <source>
        <dbReference type="EMBL" id="SMA41846.1"/>
    </source>
</evidence>
<feature type="compositionally biased region" description="Polar residues" evidence="1">
    <location>
        <begin position="25"/>
        <end position="37"/>
    </location>
</feature>
<dbReference type="AlphaFoldDB" id="A0A1X7AH38"/>
<keyword evidence="3" id="KW-1185">Reference proteome</keyword>
<reference evidence="2 3" key="1">
    <citation type="submission" date="2017-03" db="EMBL/GenBank/DDBJ databases">
        <authorList>
            <person name="Afonso C.L."/>
            <person name="Miller P.J."/>
            <person name="Scott M.A."/>
            <person name="Spackman E."/>
            <person name="Goraichik I."/>
            <person name="Dimitrov K.M."/>
            <person name="Suarez D.L."/>
            <person name="Swayne D.E."/>
        </authorList>
    </citation>
    <scope>NUCLEOTIDE SEQUENCE [LARGE SCALE GENOMIC DNA]</scope>
    <source>
        <strain evidence="2">SB41UT1</strain>
    </source>
</reference>
<protein>
    <submittedName>
        <fullName evidence="2">Uncharacterized protein</fullName>
    </submittedName>
</protein>
<proteinExistence type="predicted"/>
<dbReference type="EMBL" id="FWPT01000003">
    <property type="protein sequence ID" value="SMA41846.1"/>
    <property type="molecule type" value="Genomic_DNA"/>
</dbReference>
<gene>
    <name evidence="2" type="ORF">EHSB41UT_01342</name>
</gene>
<sequence>MLNKFYCTYTNLLHALSPHRRRCTQTDTTPSQNQQPPKLTGEWQGMLCVSTQEQPPIHQLCYEEIINFRETASRYTATVSSRRIDALTRGPIAGHITPATSNFQSPVKQDDQEVTLWMNRGRSFWVNLAASAPGTLTHTSYFSHWLPGRVFNLKCWMHLKKKPSSEEIR</sequence>
<evidence type="ECO:0000256" key="1">
    <source>
        <dbReference type="SAM" id="MobiDB-lite"/>
    </source>
</evidence>
<organism evidence="2 3">
    <name type="scientific">Parendozoicomonas haliclonae</name>
    <dbReference type="NCBI Taxonomy" id="1960125"/>
    <lineage>
        <taxon>Bacteria</taxon>
        <taxon>Pseudomonadati</taxon>
        <taxon>Pseudomonadota</taxon>
        <taxon>Gammaproteobacteria</taxon>
        <taxon>Oceanospirillales</taxon>
        <taxon>Endozoicomonadaceae</taxon>
        <taxon>Parendozoicomonas</taxon>
    </lineage>
</organism>
<dbReference type="RefSeq" id="WP_087108191.1">
    <property type="nucleotide sequence ID" value="NZ_CBCSCN010000009.1"/>
</dbReference>
<evidence type="ECO:0000313" key="3">
    <source>
        <dbReference type="Proteomes" id="UP000196573"/>
    </source>
</evidence>
<dbReference type="Proteomes" id="UP000196573">
    <property type="component" value="Unassembled WGS sequence"/>
</dbReference>
<feature type="region of interest" description="Disordered" evidence="1">
    <location>
        <begin position="20"/>
        <end position="40"/>
    </location>
</feature>